<keyword evidence="9" id="KW-1185">Reference proteome</keyword>
<sequence length="1106" mass="116864">MRKVNNKNSKHRIKNQYLVGFKQGVDEKEQRKIVKQFGGKVFKKFRNGHLVAVQIDDELVDDLLNHELVEYIDQDVEAKDPSATEVETNGHLMSSVYNFWQAGFTGRGVKVALIDTGMTPHPDLPTPLSTWDVVNDTTFAEDVNPTTSGHGTKSAGVIAARRNGTGVVGVAYECDIHIINCYFQKDGDTSSAYTSIAYTVDALEYAATLDVDVVLCNVQLSSGSSDLQAACDALEAKGIPILAAAGNYPDESGDTSIDTVRYPGHYEKVVAVGAASRSTNAPFVTRASYSGTGAYLDIMGWTGQAATSKSGGITESYTGTSCATPYTTGMMALIKQAYPTLSAQGLRDKLYAGVNRFGTQNEYGRGLANLSIDILPSGSALSYPLLSANTTEDFSDSNFNFNITGDFVLGTDGANSVLRTPPLTALGSGTSRFTFQLPSNAVNPTIEMVTRADCRWTDVMLVTVNGMPLLYQSDIDTGYVTHSMNLVAGKKYLVELHWDKGNSSAGQNAVYIDRITVNVNGTGGGGGGQAGESMTNPIILSGSSASVNIATGGQIVYFKYVPATDGTYTFDTDASFDMKMELLNSAGGNLYTDDDSDGNLQPRISYPLIGGNTYFLKCYAYSTSSTGSFTLNVTAPSAGSKITEDFEDTSFNIPFTGDWVRVTTSPYAGSYCYRNADISHSGTSQTTFNVNAPSGGTLEFYYRTDSETGWDKLTVTAGANTVLDGVSGISGVWTKITYTLPAGTTLVTFKYAKDGSVDGGTDSVYIDNVSVSGSGVTVSAGSGGGSVPSAPSLSYSAGSGQVTLSISGATGATSYDVYKDGSFYTNTTSTSPVISGLTNGVQYSFYVIAKNSYGNSPASNTVYATPTSGGSAPSTPSLTVGSATTSSLTLTYSASGATSYDIYRSGSLISGGRTSTSFTDSGLSANTTYSYYVIARNSYGSATSSTRTGTTLSSGGGGVTPTTIIEDFEDTNYNFTFTGVWSRTSGISGATGSGSFASPTTLSTEIGTSKNMEFTVNVPTGATTATLRFDALVGFDSTATPISYLKVYINNVLKLTLNANNGNWYMNQQITLGTGAQTIRFESWRNNSNSNYTRRSYIDQLMVSWS</sequence>
<dbReference type="InterPro" id="IPR050131">
    <property type="entry name" value="Peptidase_S8_subtilisin-like"/>
</dbReference>
<name>A0ABX7FGT7_BRECH</name>
<comment type="similarity">
    <text evidence="1 5 6">Belongs to the peptidase S8 family.</text>
</comment>
<dbReference type="PROSITE" id="PS00138">
    <property type="entry name" value="SUBTILASE_SER"/>
    <property type="match status" value="1"/>
</dbReference>
<dbReference type="PRINTS" id="PR00723">
    <property type="entry name" value="SUBTILISIN"/>
</dbReference>
<reference evidence="8 9" key="1">
    <citation type="submission" date="2021-01" db="EMBL/GenBank/DDBJ databases">
        <title>Identification of strong promoters based on the transcriptome of Brevibacillus choshinensis.</title>
        <authorList>
            <person name="Yao D."/>
            <person name="Zhang K."/>
            <person name="Wu J."/>
        </authorList>
    </citation>
    <scope>NUCLEOTIDE SEQUENCE [LARGE SCALE GENOMIC DNA]</scope>
    <source>
        <strain evidence="8 9">HPD31-SP3</strain>
    </source>
</reference>
<feature type="domain" description="Fibronectin type-III" evidence="7">
    <location>
        <begin position="787"/>
        <end position="870"/>
    </location>
</feature>
<accession>A0ABX7FGT7</accession>
<feature type="domain" description="Fibronectin type-III" evidence="7">
    <location>
        <begin position="872"/>
        <end position="954"/>
    </location>
</feature>
<dbReference type="InterPro" id="IPR023827">
    <property type="entry name" value="Peptidase_S8_Asp-AS"/>
</dbReference>
<dbReference type="PROSITE" id="PS50853">
    <property type="entry name" value="FN3"/>
    <property type="match status" value="2"/>
</dbReference>
<protein>
    <submittedName>
        <fullName evidence="8">S8 family serine peptidase</fullName>
    </submittedName>
</protein>
<dbReference type="Gene3D" id="3.40.50.200">
    <property type="entry name" value="Peptidase S8/S53 domain"/>
    <property type="match status" value="1"/>
</dbReference>
<evidence type="ECO:0000256" key="5">
    <source>
        <dbReference type="PROSITE-ProRule" id="PRU01240"/>
    </source>
</evidence>
<dbReference type="EMBL" id="CP069127">
    <property type="protein sequence ID" value="QRG65261.1"/>
    <property type="molecule type" value="Genomic_DNA"/>
</dbReference>
<dbReference type="InterPro" id="IPR036852">
    <property type="entry name" value="Peptidase_S8/S53_dom_sf"/>
</dbReference>
<dbReference type="SUPFAM" id="SSF54897">
    <property type="entry name" value="Protease propeptides/inhibitors"/>
    <property type="match status" value="1"/>
</dbReference>
<evidence type="ECO:0000256" key="4">
    <source>
        <dbReference type="ARBA" id="ARBA00022825"/>
    </source>
</evidence>
<dbReference type="InterPro" id="IPR000209">
    <property type="entry name" value="Peptidase_S8/S53_dom"/>
</dbReference>
<proteinExistence type="inferred from homology"/>
<feature type="active site" description="Charge relay system" evidence="5">
    <location>
        <position position="321"/>
    </location>
</feature>
<gene>
    <name evidence="8" type="ORF">JNE38_16595</name>
</gene>
<keyword evidence="3 5" id="KW-0378">Hydrolase</keyword>
<dbReference type="InterPro" id="IPR003961">
    <property type="entry name" value="FN3_dom"/>
</dbReference>
<dbReference type="Proteomes" id="UP000596248">
    <property type="component" value="Chromosome"/>
</dbReference>
<dbReference type="PANTHER" id="PTHR43806">
    <property type="entry name" value="PEPTIDASE S8"/>
    <property type="match status" value="1"/>
</dbReference>
<evidence type="ECO:0000256" key="3">
    <source>
        <dbReference type="ARBA" id="ARBA00022801"/>
    </source>
</evidence>
<dbReference type="PANTHER" id="PTHR43806:SF11">
    <property type="entry name" value="CEREVISIN-RELATED"/>
    <property type="match status" value="1"/>
</dbReference>
<evidence type="ECO:0000259" key="7">
    <source>
        <dbReference type="PROSITE" id="PS50853"/>
    </source>
</evidence>
<evidence type="ECO:0000313" key="9">
    <source>
        <dbReference type="Proteomes" id="UP000596248"/>
    </source>
</evidence>
<dbReference type="PROSITE" id="PS00136">
    <property type="entry name" value="SUBTILASE_ASP"/>
    <property type="match status" value="1"/>
</dbReference>
<dbReference type="SMART" id="SM00060">
    <property type="entry name" value="FN3"/>
    <property type="match status" value="2"/>
</dbReference>
<feature type="active site" description="Charge relay system" evidence="5">
    <location>
        <position position="115"/>
    </location>
</feature>
<keyword evidence="4 5" id="KW-0720">Serine protease</keyword>
<dbReference type="InterPro" id="IPR036116">
    <property type="entry name" value="FN3_sf"/>
</dbReference>
<dbReference type="RefSeq" id="WP_203254779.1">
    <property type="nucleotide sequence ID" value="NZ_CP069127.1"/>
</dbReference>
<evidence type="ECO:0000256" key="1">
    <source>
        <dbReference type="ARBA" id="ARBA00011073"/>
    </source>
</evidence>
<dbReference type="Gene3D" id="2.60.120.380">
    <property type="match status" value="1"/>
</dbReference>
<keyword evidence="2 5" id="KW-0645">Protease</keyword>
<dbReference type="PROSITE" id="PS51892">
    <property type="entry name" value="SUBTILASE"/>
    <property type="match status" value="1"/>
</dbReference>
<evidence type="ECO:0000256" key="6">
    <source>
        <dbReference type="RuleBase" id="RU003355"/>
    </source>
</evidence>
<evidence type="ECO:0000313" key="8">
    <source>
        <dbReference type="EMBL" id="QRG65261.1"/>
    </source>
</evidence>
<dbReference type="InterPro" id="IPR023828">
    <property type="entry name" value="Peptidase_S8_Ser-AS"/>
</dbReference>
<dbReference type="CDD" id="cd00063">
    <property type="entry name" value="FN3"/>
    <property type="match status" value="2"/>
</dbReference>
<dbReference type="InterPro" id="IPR013783">
    <property type="entry name" value="Ig-like_fold"/>
</dbReference>
<dbReference type="InterPro" id="IPR015500">
    <property type="entry name" value="Peptidase_S8_subtilisin-rel"/>
</dbReference>
<organism evidence="8 9">
    <name type="scientific">Brevibacillus choshinensis</name>
    <dbReference type="NCBI Taxonomy" id="54911"/>
    <lineage>
        <taxon>Bacteria</taxon>
        <taxon>Bacillati</taxon>
        <taxon>Bacillota</taxon>
        <taxon>Bacilli</taxon>
        <taxon>Bacillales</taxon>
        <taxon>Paenibacillaceae</taxon>
        <taxon>Brevibacillus</taxon>
    </lineage>
</organism>
<dbReference type="Gene3D" id="2.60.40.10">
    <property type="entry name" value="Immunoglobulins"/>
    <property type="match status" value="2"/>
</dbReference>
<dbReference type="InterPro" id="IPR037045">
    <property type="entry name" value="S8pro/Inhibitor_I9_sf"/>
</dbReference>
<evidence type="ECO:0000256" key="2">
    <source>
        <dbReference type="ARBA" id="ARBA00022670"/>
    </source>
</evidence>
<dbReference type="SUPFAM" id="SSF52743">
    <property type="entry name" value="Subtilisin-like"/>
    <property type="match status" value="1"/>
</dbReference>
<feature type="active site" description="Charge relay system" evidence="5">
    <location>
        <position position="150"/>
    </location>
</feature>
<dbReference type="SUPFAM" id="SSF49265">
    <property type="entry name" value="Fibronectin type III"/>
    <property type="match status" value="1"/>
</dbReference>
<dbReference type="Gene3D" id="3.30.70.80">
    <property type="entry name" value="Peptidase S8 propeptide/proteinase inhibitor I9"/>
    <property type="match status" value="1"/>
</dbReference>
<dbReference type="Pfam" id="PF00082">
    <property type="entry name" value="Peptidase_S8"/>
    <property type="match status" value="1"/>
</dbReference>